<feature type="coiled-coil region" evidence="8">
    <location>
        <begin position="209"/>
        <end position="236"/>
    </location>
</feature>
<dbReference type="EMBL" id="JAIGYQ010000001">
    <property type="protein sequence ID" value="MBX7489890.1"/>
    <property type="molecule type" value="Genomic_DNA"/>
</dbReference>
<evidence type="ECO:0000256" key="1">
    <source>
        <dbReference type="ARBA" id="ARBA00004442"/>
    </source>
</evidence>
<evidence type="ECO:0000256" key="8">
    <source>
        <dbReference type="SAM" id="Coils"/>
    </source>
</evidence>
<keyword evidence="4" id="KW-1134">Transmembrane beta strand</keyword>
<organism evidence="10 11">
    <name type="scientific">Helicobacter turcicus</name>
    <dbReference type="NCBI Taxonomy" id="2867412"/>
    <lineage>
        <taxon>Bacteria</taxon>
        <taxon>Pseudomonadati</taxon>
        <taxon>Campylobacterota</taxon>
        <taxon>Epsilonproteobacteria</taxon>
        <taxon>Campylobacterales</taxon>
        <taxon>Helicobacteraceae</taxon>
        <taxon>Helicobacter</taxon>
    </lineage>
</organism>
<keyword evidence="3" id="KW-0813">Transport</keyword>
<keyword evidence="6" id="KW-0472">Membrane</keyword>
<dbReference type="InterPro" id="IPR003423">
    <property type="entry name" value="OMP_efflux"/>
</dbReference>
<protein>
    <submittedName>
        <fullName evidence="10">TolC family protein</fullName>
    </submittedName>
</protein>
<evidence type="ECO:0000256" key="2">
    <source>
        <dbReference type="ARBA" id="ARBA00007613"/>
    </source>
</evidence>
<dbReference type="SUPFAM" id="SSF56954">
    <property type="entry name" value="Outer membrane efflux proteins (OEP)"/>
    <property type="match status" value="1"/>
</dbReference>
<dbReference type="Gene3D" id="1.20.1600.10">
    <property type="entry name" value="Outer membrane efflux proteins (OEP)"/>
    <property type="match status" value="1"/>
</dbReference>
<dbReference type="PANTHER" id="PTHR30026:SF20">
    <property type="entry name" value="OUTER MEMBRANE PROTEIN TOLC"/>
    <property type="match status" value="1"/>
</dbReference>
<proteinExistence type="inferred from homology"/>
<evidence type="ECO:0000256" key="9">
    <source>
        <dbReference type="SAM" id="SignalP"/>
    </source>
</evidence>
<keyword evidence="8" id="KW-0175">Coiled coil</keyword>
<gene>
    <name evidence="10" type="ORF">K4G57_00130</name>
</gene>
<evidence type="ECO:0000256" key="7">
    <source>
        <dbReference type="ARBA" id="ARBA00023237"/>
    </source>
</evidence>
<dbReference type="Proteomes" id="UP000700059">
    <property type="component" value="Unassembled WGS sequence"/>
</dbReference>
<name>A0ABS7JKH1_9HELI</name>
<evidence type="ECO:0000256" key="3">
    <source>
        <dbReference type="ARBA" id="ARBA00022448"/>
    </source>
</evidence>
<evidence type="ECO:0000256" key="6">
    <source>
        <dbReference type="ARBA" id="ARBA00023136"/>
    </source>
</evidence>
<comment type="similarity">
    <text evidence="2">Belongs to the outer membrane factor (OMF) (TC 1.B.17) family.</text>
</comment>
<evidence type="ECO:0000256" key="5">
    <source>
        <dbReference type="ARBA" id="ARBA00022692"/>
    </source>
</evidence>
<keyword evidence="7" id="KW-0998">Cell outer membrane</keyword>
<evidence type="ECO:0000313" key="11">
    <source>
        <dbReference type="Proteomes" id="UP000700059"/>
    </source>
</evidence>
<evidence type="ECO:0000313" key="10">
    <source>
        <dbReference type="EMBL" id="MBX7489890.1"/>
    </source>
</evidence>
<dbReference type="RefSeq" id="WP_221531162.1">
    <property type="nucleotide sequence ID" value="NZ_JAIGYP010000001.1"/>
</dbReference>
<feature type="chain" id="PRO_5045444557" evidence="9">
    <location>
        <begin position="18"/>
        <end position="418"/>
    </location>
</feature>
<sequence length="418" mass="48340">MIRFLLVLLLCYGIANALSLQEALDLTLRHNPSIKEQEYLLQESRANYKAYQSPFYPSLNLTYATQKSNRIQRADKKTSGNLGGNVQYNLFNGFSDVYNLKSAKALLESQNYQLEATKEDVILLVKSAYIDVLRQAQNVEIAEQSRVLLEEQRRQNAEFYRVGLIQKNDLLKIEVELNNTLQTLLSHKSALNYALRNLERYTRTKIALEDLEELQLKRQNLKFENLKKEMLQRRAELLFMDKIIKSKTYLVQSAKGNFLPEVDVVGDYTRYGDDYALRGRDGIYKDKTNVQLSLSLNLFNGFSDRFKLESAQMNRLAFESQRIALIEDLELQLFSALENYNLALNALEISKLARAQAEENYRISKNRYAQRIESTSDFLDAELSLTQARSKVVINTYAIMESLAQLERITQTALMIRQ</sequence>
<keyword evidence="5" id="KW-0812">Transmembrane</keyword>
<keyword evidence="11" id="KW-1185">Reference proteome</keyword>
<dbReference type="Pfam" id="PF02321">
    <property type="entry name" value="OEP"/>
    <property type="match status" value="2"/>
</dbReference>
<evidence type="ECO:0000256" key="4">
    <source>
        <dbReference type="ARBA" id="ARBA00022452"/>
    </source>
</evidence>
<comment type="caution">
    <text evidence="10">The sequence shown here is derived from an EMBL/GenBank/DDBJ whole genome shotgun (WGS) entry which is preliminary data.</text>
</comment>
<keyword evidence="9" id="KW-0732">Signal</keyword>
<accession>A0ABS7JKH1</accession>
<dbReference type="InterPro" id="IPR051906">
    <property type="entry name" value="TolC-like"/>
</dbReference>
<comment type="subcellular location">
    <subcellularLocation>
        <location evidence="1">Cell outer membrane</location>
    </subcellularLocation>
</comment>
<reference evidence="10 11" key="1">
    <citation type="submission" date="2021-08" db="EMBL/GenBank/DDBJ databases">
        <title>Helicobacter spp. isolated from feces of Anatolian Ground Squirrel (Spermophilus xanthoprymnus) in Turkey.</title>
        <authorList>
            <person name="Aydin F."/>
            <person name="Abay S."/>
            <person name="Kayman T."/>
            <person name="Karakaya E."/>
            <person name="Saticioglu I.B."/>
        </authorList>
    </citation>
    <scope>NUCLEOTIDE SEQUENCE [LARGE SCALE GENOMIC DNA]</scope>
    <source>
        <strain evidence="10 11">Faydin-H70</strain>
    </source>
</reference>
<feature type="signal peptide" evidence="9">
    <location>
        <begin position="1"/>
        <end position="17"/>
    </location>
</feature>
<dbReference type="PANTHER" id="PTHR30026">
    <property type="entry name" value="OUTER MEMBRANE PROTEIN TOLC"/>
    <property type="match status" value="1"/>
</dbReference>